<reference evidence="8" key="1">
    <citation type="submission" date="2025-08" db="UniProtKB">
        <authorList>
            <consortium name="RefSeq"/>
        </authorList>
    </citation>
    <scope>IDENTIFICATION</scope>
    <source>
        <tissue evidence="8">Whole larvae</tissue>
    </source>
</reference>
<evidence type="ECO:0000256" key="3">
    <source>
        <dbReference type="ARBA" id="ARBA00022525"/>
    </source>
</evidence>
<dbReference type="AlphaFoldDB" id="A0A6J1WHP5"/>
<sequence>MCFSKMNDKIYENMLLRRRFCKRVIFMVAAFGLSFYASILLFGDLKTPRVMHLTDLNRCPACYGISVCPELYSNQIILESSSNWMGIFNAKNIYYGYTKSNRRVVLKKLAHDWELKEFDSKICKTWRLKRNCKPINLLNVSNMDDKIIDIVKYNLSFPDTEPRKGLVLCPYAYSIYDLAQPVLNSKRSNYKSDVINLWTMLSINPEPIILQVIPKSHGWPVPAYGGVCGRIEVVAFEGESLSSLLHVAWYRKLKYAKKILDAAMDFTFKHDRFRFYFMDWSLDNIVANERDEITFIDLEDVIVLDKHISPRNDLPDWYRRYSRENIGSGFTFSIENMCKHHLSDHNLWAACYLLVGDESPLLYPIPKEVNSSRPHFYRLLTECLNGDDRFRTVTRLQHVISDMLMDEKIVGFGVIR</sequence>
<keyword evidence="5" id="KW-0812">Transmembrane</keyword>
<evidence type="ECO:0000259" key="6">
    <source>
        <dbReference type="Pfam" id="PF12260"/>
    </source>
</evidence>
<gene>
    <name evidence="8" type="primary">LOC113511099</name>
</gene>
<dbReference type="Pfam" id="PF12260">
    <property type="entry name" value="PIP49_C"/>
    <property type="match status" value="1"/>
</dbReference>
<evidence type="ECO:0000256" key="4">
    <source>
        <dbReference type="ARBA" id="ARBA00022729"/>
    </source>
</evidence>
<evidence type="ECO:0000256" key="5">
    <source>
        <dbReference type="SAM" id="Phobius"/>
    </source>
</evidence>
<proteinExistence type="inferred from homology"/>
<dbReference type="GO" id="GO:0016301">
    <property type="term" value="F:kinase activity"/>
    <property type="evidence" value="ECO:0007669"/>
    <property type="project" value="UniProtKB-KW"/>
</dbReference>
<keyword evidence="5" id="KW-1133">Transmembrane helix</keyword>
<accession>A0A6J1WHP5</accession>
<evidence type="ECO:0000256" key="2">
    <source>
        <dbReference type="ARBA" id="ARBA00006338"/>
    </source>
</evidence>
<evidence type="ECO:0000313" key="8">
    <source>
        <dbReference type="RefSeq" id="XP_026750489.1"/>
    </source>
</evidence>
<comment type="similarity">
    <text evidence="2">Belongs to the DIPK family.</text>
</comment>
<dbReference type="KEGG" id="gmw:113511099"/>
<dbReference type="Proteomes" id="UP001652740">
    <property type="component" value="Unplaced"/>
</dbReference>
<dbReference type="InterPro" id="IPR020519">
    <property type="entry name" value="DIPK2A/B"/>
</dbReference>
<dbReference type="InterPro" id="IPR022049">
    <property type="entry name" value="FAM69_kinase_dom"/>
</dbReference>
<evidence type="ECO:0000313" key="7">
    <source>
        <dbReference type="Proteomes" id="UP001652740"/>
    </source>
</evidence>
<comment type="subcellular location">
    <subcellularLocation>
        <location evidence="1">Secreted</location>
    </subcellularLocation>
</comment>
<dbReference type="OrthoDB" id="10035316at2759"/>
<keyword evidence="8" id="KW-0808">Transferase</keyword>
<dbReference type="GO" id="GO:0005576">
    <property type="term" value="C:extracellular region"/>
    <property type="evidence" value="ECO:0007669"/>
    <property type="project" value="UniProtKB-SubCell"/>
</dbReference>
<dbReference type="GeneID" id="113511099"/>
<dbReference type="PANTHER" id="PTHR32073">
    <property type="entry name" value="GH11358P"/>
    <property type="match status" value="1"/>
</dbReference>
<evidence type="ECO:0000256" key="1">
    <source>
        <dbReference type="ARBA" id="ARBA00004613"/>
    </source>
</evidence>
<dbReference type="RefSeq" id="XP_026750489.1">
    <property type="nucleotide sequence ID" value="XM_026894688.3"/>
</dbReference>
<keyword evidence="4" id="KW-0732">Signal</keyword>
<keyword evidence="8" id="KW-0418">Kinase</keyword>
<keyword evidence="7" id="KW-1185">Reference proteome</keyword>
<keyword evidence="5" id="KW-0472">Membrane</keyword>
<feature type="domain" description="FAM69 protein-kinase" evidence="6">
    <location>
        <begin position="197"/>
        <end position="385"/>
    </location>
</feature>
<protein>
    <submittedName>
        <fullName evidence="8">Divergent protein kinase domain 2A</fullName>
    </submittedName>
</protein>
<dbReference type="PANTHER" id="PTHR32073:SF7">
    <property type="entry name" value="GH11358P"/>
    <property type="match status" value="1"/>
</dbReference>
<organism evidence="7 8">
    <name type="scientific">Galleria mellonella</name>
    <name type="common">Greater wax moth</name>
    <dbReference type="NCBI Taxonomy" id="7137"/>
    <lineage>
        <taxon>Eukaryota</taxon>
        <taxon>Metazoa</taxon>
        <taxon>Ecdysozoa</taxon>
        <taxon>Arthropoda</taxon>
        <taxon>Hexapoda</taxon>
        <taxon>Insecta</taxon>
        <taxon>Pterygota</taxon>
        <taxon>Neoptera</taxon>
        <taxon>Endopterygota</taxon>
        <taxon>Lepidoptera</taxon>
        <taxon>Glossata</taxon>
        <taxon>Ditrysia</taxon>
        <taxon>Pyraloidea</taxon>
        <taxon>Pyralidae</taxon>
        <taxon>Galleriinae</taxon>
        <taxon>Galleria</taxon>
    </lineage>
</organism>
<keyword evidence="3" id="KW-0964">Secreted</keyword>
<name>A0A6J1WHP5_GALME</name>
<dbReference type="InParanoid" id="A0A6J1WHP5"/>
<feature type="transmembrane region" description="Helical" evidence="5">
    <location>
        <begin position="24"/>
        <end position="43"/>
    </location>
</feature>